<evidence type="ECO:0000313" key="2">
    <source>
        <dbReference type="Proteomes" id="UP000003835"/>
    </source>
</evidence>
<organism evidence="1 2">
    <name type="scientific">Coleofasciculus chthonoplastes PCC 7420</name>
    <dbReference type="NCBI Taxonomy" id="118168"/>
    <lineage>
        <taxon>Bacteria</taxon>
        <taxon>Bacillati</taxon>
        <taxon>Cyanobacteriota</taxon>
        <taxon>Cyanophyceae</taxon>
        <taxon>Coleofasciculales</taxon>
        <taxon>Coleofasciculaceae</taxon>
        <taxon>Coleofasciculus</taxon>
    </lineage>
</organism>
<keyword evidence="2" id="KW-1185">Reference proteome</keyword>
<proteinExistence type="predicted"/>
<evidence type="ECO:0008006" key="3">
    <source>
        <dbReference type="Google" id="ProtNLM"/>
    </source>
</evidence>
<name>B4VUY5_9CYAN</name>
<evidence type="ECO:0000313" key="1">
    <source>
        <dbReference type="EMBL" id="EDX74188.1"/>
    </source>
</evidence>
<sequence length="142" mass="16862">MAWNSYNLDRVAQRLVLDYRDKDVLNESHKMRVTVAYGLERFWGEHLRLINKPKTRIAGEYWRDTWNAFVKLMKKAGINVPNEEVSQGKTADIEKMVTQLWDKDQFPIENQRIALTVLTQLCDSLVWWTQRYKKPSKDTDES</sequence>
<accession>B4VUY5</accession>
<reference evidence="1 2" key="1">
    <citation type="submission" date="2008-07" db="EMBL/GenBank/DDBJ databases">
        <authorList>
            <person name="Tandeau de Marsac N."/>
            <person name="Ferriera S."/>
            <person name="Johnson J."/>
            <person name="Kravitz S."/>
            <person name="Beeson K."/>
            <person name="Sutton G."/>
            <person name="Rogers Y.-H."/>
            <person name="Friedman R."/>
            <person name="Frazier M."/>
            <person name="Venter J.C."/>
        </authorList>
    </citation>
    <scope>NUCLEOTIDE SEQUENCE [LARGE SCALE GENOMIC DNA]</scope>
    <source>
        <strain evidence="1 2">PCC 7420</strain>
    </source>
</reference>
<dbReference type="HOGENOM" id="CLU_1821811_0_0_3"/>
<gene>
    <name evidence="1" type="ORF">MC7420_4173</name>
</gene>
<dbReference type="STRING" id="118168.MC7420_4173"/>
<protein>
    <recommendedName>
        <fullName evidence="3">CRISPR type III-B/RAMP module-associated protein Cmr5</fullName>
    </recommendedName>
</protein>
<dbReference type="eggNOG" id="ENOG5031CQ6">
    <property type="taxonomic scope" value="Bacteria"/>
</dbReference>
<dbReference type="RefSeq" id="WP_006102493.1">
    <property type="nucleotide sequence ID" value="NZ_DS989854.1"/>
</dbReference>
<dbReference type="AlphaFoldDB" id="B4VUY5"/>
<dbReference type="EMBL" id="DS989854">
    <property type="protein sequence ID" value="EDX74188.1"/>
    <property type="molecule type" value="Genomic_DNA"/>
</dbReference>
<dbReference type="OrthoDB" id="456093at2"/>
<dbReference type="Proteomes" id="UP000003835">
    <property type="component" value="Unassembled WGS sequence"/>
</dbReference>